<dbReference type="AlphaFoldDB" id="A0A2K9NPA2"/>
<dbReference type="RefSeq" id="WP_102242632.1">
    <property type="nucleotide sequence ID" value="NZ_CP025704.1"/>
</dbReference>
<dbReference type="EMBL" id="CP025704">
    <property type="protein sequence ID" value="AUN97337.1"/>
    <property type="molecule type" value="Genomic_DNA"/>
</dbReference>
<dbReference type="SUPFAM" id="SSF81301">
    <property type="entry name" value="Nucleotidyltransferase"/>
    <property type="match status" value="1"/>
</dbReference>
<evidence type="ECO:0000313" key="2">
    <source>
        <dbReference type="Proteomes" id="UP000235584"/>
    </source>
</evidence>
<name>A0A2K9NPA2_BACTC</name>
<keyword evidence="1" id="KW-0808">Transferase</keyword>
<dbReference type="GO" id="GO:0016740">
    <property type="term" value="F:transferase activity"/>
    <property type="evidence" value="ECO:0007669"/>
    <property type="project" value="UniProtKB-KW"/>
</dbReference>
<accession>A0A2K9NPA2</accession>
<protein>
    <submittedName>
        <fullName evidence="1">Nucleotidyltransferase</fullName>
    </submittedName>
</protein>
<gene>
    <name evidence="1" type="ORF">C0V70_04265</name>
</gene>
<evidence type="ECO:0000313" key="1">
    <source>
        <dbReference type="EMBL" id="AUN97337.1"/>
    </source>
</evidence>
<dbReference type="InterPro" id="IPR043519">
    <property type="entry name" value="NT_sf"/>
</dbReference>
<dbReference type="KEGG" id="bsto:C0V70_04265"/>
<dbReference type="Proteomes" id="UP000235584">
    <property type="component" value="Chromosome"/>
</dbReference>
<reference evidence="1 2" key="1">
    <citation type="submission" date="2018-01" db="EMBL/GenBank/DDBJ databases">
        <title>Complete genome sequence of Bacteriovorax stolpii DSM12778.</title>
        <authorList>
            <person name="Tang B."/>
            <person name="Chang J."/>
        </authorList>
    </citation>
    <scope>NUCLEOTIDE SEQUENCE [LARGE SCALE GENOMIC DNA]</scope>
    <source>
        <strain evidence="1 2">DSM 12778</strain>
    </source>
</reference>
<proteinExistence type="predicted"/>
<organism evidence="1 2">
    <name type="scientific">Bacteriovorax stolpii</name>
    <name type="common">Bdellovibrio stolpii</name>
    <dbReference type="NCBI Taxonomy" id="960"/>
    <lineage>
        <taxon>Bacteria</taxon>
        <taxon>Pseudomonadati</taxon>
        <taxon>Bdellovibrionota</taxon>
        <taxon>Bacteriovoracia</taxon>
        <taxon>Bacteriovoracales</taxon>
        <taxon>Bacteriovoracaceae</taxon>
        <taxon>Bacteriovorax</taxon>
    </lineage>
</organism>
<keyword evidence="2" id="KW-1185">Reference proteome</keyword>
<dbReference type="Gene3D" id="3.30.460.10">
    <property type="entry name" value="Beta Polymerase, domain 2"/>
    <property type="match status" value="1"/>
</dbReference>
<sequence length="252" mass="28945">MSREELYLYDVLNKYQVNNSAKNLAFNTFKPVIQQWAGLHLLDFDFSGSTAKGTEVSCSSDFDFFISLSTSTPDSLSQIFNSLFNKLSGYSDISIRKQNVSIGVTWQGQKIDLTPGKKHSGNTNYHSVYKNKTDSWTQTNIQQHINIVRGSQRINEIKLAKIWRENHQLEWPSIFLELFVIDSLRGHLQNNLAANFAKVLTDIFTTVETKFIQDPSNTNNILSNDLNQSEKIRLRNQAYTSLQSRTWSHVVW</sequence>